<dbReference type="InterPro" id="IPR050164">
    <property type="entry name" value="Peptidase_C19"/>
</dbReference>
<dbReference type="EMBL" id="FQNF01000064">
    <property type="protein sequence ID" value="SGZ40804.1"/>
    <property type="molecule type" value="Genomic_DNA"/>
</dbReference>
<sequence>MLSNSISFIDYINNINQAKKDLLENGEVLYLPLHEFLHDVLIQLLTDKPEESISNGLYISREKIFCLEKILNFSLLKQNDWLEVLEKIIHILDKEKHKLTNISAEQQSIASPFQYNAKTSTYCSKCKQQAEHGSQLNKQDDDNVFLLINLDFAYKKTEYKNSSLISLIEKSMYQQIEDYTCSYCTLKNYILKTKDTTFDLKGICLNTDLRDTFNVDFTTKYQVKTTLIKRKDIIDYPRLIVFNLNRFAYNYSGISNRDTSTYFNFDKEMILNNTIYQLNTLVKHSGNAKIGGHYQVFNKKPVVLKERVDGEIKYRLKHTPVTEETKSLKNSKDIDLGDKLNKDYWLINDDNVKDKSLMLDINPYDSNMIVGLVYERIT</sequence>
<feature type="domain" description="USP" evidence="1">
    <location>
        <begin position="1"/>
        <end position="377"/>
    </location>
</feature>
<name>A0A1L0B4R6_9ASCO</name>
<dbReference type="InterPro" id="IPR038765">
    <property type="entry name" value="Papain-like_cys_pep_sf"/>
</dbReference>
<dbReference type="InterPro" id="IPR028889">
    <property type="entry name" value="USP"/>
</dbReference>
<reference evidence="3" key="1">
    <citation type="submission" date="2016-11" db="EMBL/GenBank/DDBJ databases">
        <authorList>
            <person name="Guldener U."/>
        </authorList>
    </citation>
    <scope>NUCLEOTIDE SEQUENCE [LARGE SCALE GENOMIC DNA]</scope>
</reference>
<dbReference type="Gene3D" id="3.90.70.10">
    <property type="entry name" value="Cysteine proteinases"/>
    <property type="match status" value="1"/>
</dbReference>
<dbReference type="InterPro" id="IPR001394">
    <property type="entry name" value="Peptidase_C19_UCH"/>
</dbReference>
<accession>A0A1L0B4R6</accession>
<dbReference type="CDD" id="cd02257">
    <property type="entry name" value="Peptidase_C19"/>
    <property type="match status" value="1"/>
</dbReference>
<dbReference type="GO" id="GO:0004843">
    <property type="term" value="F:cysteine-type deubiquitinase activity"/>
    <property type="evidence" value="ECO:0007669"/>
    <property type="project" value="InterPro"/>
</dbReference>
<dbReference type="GO" id="GO:0005829">
    <property type="term" value="C:cytosol"/>
    <property type="evidence" value="ECO:0007669"/>
    <property type="project" value="TreeGrafter"/>
</dbReference>
<dbReference type="VEuPathDB" id="FungiDB:HGUI_03004"/>
<dbReference type="AlphaFoldDB" id="A0A1L0B4R6"/>
<dbReference type="PROSITE" id="PS50235">
    <property type="entry name" value="USP_3"/>
    <property type="match status" value="1"/>
</dbReference>
<dbReference type="Pfam" id="PF00443">
    <property type="entry name" value="UCH"/>
    <property type="match status" value="1"/>
</dbReference>
<protein>
    <recommendedName>
        <fullName evidence="1">USP domain-containing protein</fullName>
    </recommendedName>
</protein>
<dbReference type="OrthoDB" id="2248014at2759"/>
<dbReference type="Proteomes" id="UP000183365">
    <property type="component" value="Unassembled WGS sequence"/>
</dbReference>
<gene>
    <name evidence="2" type="ORF">HGUI_03004</name>
</gene>
<dbReference type="PANTHER" id="PTHR24006">
    <property type="entry name" value="UBIQUITIN CARBOXYL-TERMINAL HYDROLASE"/>
    <property type="match status" value="1"/>
</dbReference>
<keyword evidence="3" id="KW-1185">Reference proteome</keyword>
<dbReference type="GO" id="GO:0005634">
    <property type="term" value="C:nucleus"/>
    <property type="evidence" value="ECO:0007669"/>
    <property type="project" value="TreeGrafter"/>
</dbReference>
<dbReference type="PANTHER" id="PTHR24006:SF827">
    <property type="entry name" value="UBIQUITIN CARBOXYL-TERMINAL HYDROLASE 34"/>
    <property type="match status" value="1"/>
</dbReference>
<dbReference type="GO" id="GO:0016579">
    <property type="term" value="P:protein deubiquitination"/>
    <property type="evidence" value="ECO:0007669"/>
    <property type="project" value="InterPro"/>
</dbReference>
<evidence type="ECO:0000313" key="2">
    <source>
        <dbReference type="EMBL" id="SGZ40804.1"/>
    </source>
</evidence>
<evidence type="ECO:0000313" key="3">
    <source>
        <dbReference type="Proteomes" id="UP000183365"/>
    </source>
</evidence>
<dbReference type="SUPFAM" id="SSF54001">
    <property type="entry name" value="Cysteine proteinases"/>
    <property type="match status" value="1"/>
</dbReference>
<proteinExistence type="predicted"/>
<organism evidence="2 3">
    <name type="scientific">Hanseniaspora guilliermondii</name>
    <dbReference type="NCBI Taxonomy" id="56406"/>
    <lineage>
        <taxon>Eukaryota</taxon>
        <taxon>Fungi</taxon>
        <taxon>Dikarya</taxon>
        <taxon>Ascomycota</taxon>
        <taxon>Saccharomycotina</taxon>
        <taxon>Saccharomycetes</taxon>
        <taxon>Saccharomycodales</taxon>
        <taxon>Saccharomycodaceae</taxon>
        <taxon>Hanseniaspora</taxon>
    </lineage>
</organism>
<evidence type="ECO:0000259" key="1">
    <source>
        <dbReference type="PROSITE" id="PS50235"/>
    </source>
</evidence>